<sequence length="403" mass="44747">MQTALLNPGNLSPFWDRDIPSRLDAFHTLRDRSGGIEFIQPEDGRGFWSVTAYADVRTVTRDPETFTSTKGFSMDDMPREILQMMGSIIAMDDPKHRQYRGLVQVAFSPREIRKLTDYVGELSGIIVEQIREARSFDFVDTVGAHLPFQVISDLLDIPTSDRPRLRELIDLILGVQDTDVSDAATSVQAVVEFFEYTIALGEQRRQHPGDDITSKLMLAEIDGTRLTPQEFGSFVLLLAAAGNDTTRTGLAWAVHLLSAHPDQKRLLANDFEGLQANAIEEVLRWCSPVLHMRRTATTDTTLGSHDIAKGDKVVVWYVAANHDPSVFADPDVFDIHRANAREHYAFGAGGPHFCLGAGLARMEMRVVLDKLLAAFPDLHATAPPDLLRSTFVHGVKSLPCAIE</sequence>
<name>A0ABY8VU20_9MYCO</name>
<evidence type="ECO:0000256" key="5">
    <source>
        <dbReference type="ARBA" id="ARBA00023002"/>
    </source>
</evidence>
<comment type="cofactor">
    <cofactor evidence="1">
        <name>heme</name>
        <dbReference type="ChEBI" id="CHEBI:30413"/>
    </cofactor>
</comment>
<dbReference type="Gene3D" id="1.10.630.10">
    <property type="entry name" value="Cytochrome P450"/>
    <property type="match status" value="1"/>
</dbReference>
<dbReference type="PRINTS" id="PR00385">
    <property type="entry name" value="P450"/>
</dbReference>
<accession>A0ABY8VU20</accession>
<evidence type="ECO:0000256" key="4">
    <source>
        <dbReference type="ARBA" id="ARBA00022723"/>
    </source>
</evidence>
<dbReference type="Pfam" id="PF00067">
    <property type="entry name" value="p450"/>
    <property type="match status" value="1"/>
</dbReference>
<dbReference type="SUPFAM" id="SSF48264">
    <property type="entry name" value="Cytochrome P450"/>
    <property type="match status" value="1"/>
</dbReference>
<organism evidence="8 9">
    <name type="scientific">Candidatus Mycobacterium wuenschmannii</name>
    <dbReference type="NCBI Taxonomy" id="3027808"/>
    <lineage>
        <taxon>Bacteria</taxon>
        <taxon>Bacillati</taxon>
        <taxon>Actinomycetota</taxon>
        <taxon>Actinomycetes</taxon>
        <taxon>Mycobacteriales</taxon>
        <taxon>Mycobacteriaceae</taxon>
        <taxon>Mycobacterium</taxon>
    </lineage>
</organism>
<keyword evidence="3" id="KW-0349">Heme</keyword>
<keyword evidence="6" id="KW-0408">Iron</keyword>
<evidence type="ECO:0000256" key="1">
    <source>
        <dbReference type="ARBA" id="ARBA00001971"/>
    </source>
</evidence>
<keyword evidence="7" id="KW-0503">Monooxygenase</keyword>
<dbReference type="PANTHER" id="PTHR46696">
    <property type="entry name" value="P450, PUTATIVE (EUROFUNG)-RELATED"/>
    <property type="match status" value="1"/>
</dbReference>
<keyword evidence="5" id="KW-0560">Oxidoreductase</keyword>
<keyword evidence="9" id="KW-1185">Reference proteome</keyword>
<comment type="similarity">
    <text evidence="2">Belongs to the cytochrome P450 family.</text>
</comment>
<dbReference type="Proteomes" id="UP001236585">
    <property type="component" value="Chromosome"/>
</dbReference>
<protein>
    <submittedName>
        <fullName evidence="8">Cytochrome P450</fullName>
    </submittedName>
</protein>
<evidence type="ECO:0000313" key="9">
    <source>
        <dbReference type="Proteomes" id="UP001236585"/>
    </source>
</evidence>
<dbReference type="RefSeq" id="WP_285186734.1">
    <property type="nucleotide sequence ID" value="NZ_CP126981.1"/>
</dbReference>
<dbReference type="InterPro" id="IPR001128">
    <property type="entry name" value="Cyt_P450"/>
</dbReference>
<keyword evidence="4" id="KW-0479">Metal-binding</keyword>
<dbReference type="InterPro" id="IPR036396">
    <property type="entry name" value="Cyt_P450_sf"/>
</dbReference>
<evidence type="ECO:0000256" key="2">
    <source>
        <dbReference type="ARBA" id="ARBA00010617"/>
    </source>
</evidence>
<dbReference type="EMBL" id="CP126981">
    <property type="protein sequence ID" value="WIM87125.1"/>
    <property type="molecule type" value="Genomic_DNA"/>
</dbReference>
<reference evidence="8 9" key="1">
    <citation type="journal article" date="2023" name="Microbiol. Resour. Announc.">
        <title>Complete Genome Sequence of Mycobacterium wuenschmanii, a novel Nontuberculous Mycobacterium Isolated from a captive population of Amazon Milk Frogs.</title>
        <authorList>
            <person name="Hicks J."/>
            <person name="Zeineldin M."/>
            <person name="Ward H."/>
            <person name="Wuenschmann A."/>
            <person name="Camp P."/>
            <person name="Farrell D."/>
            <person name="Lehman K."/>
            <person name="Thacker T."/>
            <person name="Cuthbert E."/>
        </authorList>
    </citation>
    <scope>NUCLEOTIDE SEQUENCE [LARGE SCALE GENOMIC DNA]</scope>
    <source>
        <strain evidence="8 9">Wuenschmanii</strain>
    </source>
</reference>
<evidence type="ECO:0000256" key="7">
    <source>
        <dbReference type="ARBA" id="ARBA00023033"/>
    </source>
</evidence>
<evidence type="ECO:0000256" key="3">
    <source>
        <dbReference type="ARBA" id="ARBA00022617"/>
    </source>
</evidence>
<dbReference type="CDD" id="cd11033">
    <property type="entry name" value="CYP142-like"/>
    <property type="match status" value="1"/>
</dbReference>
<dbReference type="PANTHER" id="PTHR46696:SF4">
    <property type="entry name" value="BIOTIN BIOSYNTHESIS CYTOCHROME P450"/>
    <property type="match status" value="1"/>
</dbReference>
<proteinExistence type="inferred from homology"/>
<evidence type="ECO:0000313" key="8">
    <source>
        <dbReference type="EMBL" id="WIM87125.1"/>
    </source>
</evidence>
<dbReference type="InterPro" id="IPR002397">
    <property type="entry name" value="Cyt_P450_B"/>
</dbReference>
<dbReference type="PRINTS" id="PR00359">
    <property type="entry name" value="BP450"/>
</dbReference>
<evidence type="ECO:0000256" key="6">
    <source>
        <dbReference type="ARBA" id="ARBA00023004"/>
    </source>
</evidence>
<gene>
    <name evidence="8" type="ORF">PT015_19995</name>
</gene>